<comment type="caution">
    <text evidence="2">The sequence shown here is derived from an EMBL/GenBank/DDBJ whole genome shotgun (WGS) entry which is preliminary data.</text>
</comment>
<reference evidence="2 3" key="1">
    <citation type="submission" date="2018-03" db="EMBL/GenBank/DDBJ databases">
        <title>Draft Genome Sequences of the Obligatory Marine Myxobacteria Enhygromyxa salina SWB007.</title>
        <authorList>
            <person name="Poehlein A."/>
            <person name="Moghaddam J.A."/>
            <person name="Harms H."/>
            <person name="Alanjari M."/>
            <person name="Koenig G.M."/>
            <person name="Daniel R."/>
            <person name="Schaeberle T.F."/>
        </authorList>
    </citation>
    <scope>NUCLEOTIDE SEQUENCE [LARGE SCALE GENOMIC DNA]</scope>
    <source>
        <strain evidence="2 3">SWB007</strain>
    </source>
</reference>
<keyword evidence="1" id="KW-0472">Membrane</keyword>
<sequence>MQLPEKFALCSAMIFFLVGLISGVWKYAKIRGSTDASAPVYVDICHRASLLYAFACLLLERMVEVGTLPVVVELAALAALIGFFAFAVFGYALHGWLADTDNQLRRPHVLGRRTLAPGFVHASMIALVGAELGGFVVLCVGVWQAW</sequence>
<name>A0A2S9YIH8_9BACT</name>
<evidence type="ECO:0000256" key="1">
    <source>
        <dbReference type="SAM" id="Phobius"/>
    </source>
</evidence>
<organism evidence="2 3">
    <name type="scientific">Enhygromyxa salina</name>
    <dbReference type="NCBI Taxonomy" id="215803"/>
    <lineage>
        <taxon>Bacteria</taxon>
        <taxon>Pseudomonadati</taxon>
        <taxon>Myxococcota</taxon>
        <taxon>Polyangia</taxon>
        <taxon>Nannocystales</taxon>
        <taxon>Nannocystaceae</taxon>
        <taxon>Enhygromyxa</taxon>
    </lineage>
</organism>
<protein>
    <recommendedName>
        <fullName evidence="4">Integral membrane protein</fullName>
    </recommendedName>
</protein>
<evidence type="ECO:0008006" key="4">
    <source>
        <dbReference type="Google" id="ProtNLM"/>
    </source>
</evidence>
<feature type="transmembrane region" description="Helical" evidence="1">
    <location>
        <begin position="71"/>
        <end position="98"/>
    </location>
</feature>
<gene>
    <name evidence="2" type="ORF">ENSA7_48480</name>
</gene>
<proteinExistence type="predicted"/>
<dbReference type="OrthoDB" id="345818at2"/>
<feature type="transmembrane region" description="Helical" evidence="1">
    <location>
        <begin position="118"/>
        <end position="143"/>
    </location>
</feature>
<accession>A0A2S9YIH8</accession>
<keyword evidence="1" id="KW-0812">Transmembrane</keyword>
<feature type="transmembrane region" description="Helical" evidence="1">
    <location>
        <begin position="7"/>
        <end position="28"/>
    </location>
</feature>
<dbReference type="EMBL" id="PVNL01000100">
    <property type="protein sequence ID" value="PRQ04917.1"/>
    <property type="molecule type" value="Genomic_DNA"/>
</dbReference>
<keyword evidence="1" id="KW-1133">Transmembrane helix</keyword>
<dbReference type="RefSeq" id="WP_106091755.1">
    <property type="nucleotide sequence ID" value="NZ_PVNL01000100.1"/>
</dbReference>
<dbReference type="AlphaFoldDB" id="A0A2S9YIH8"/>
<evidence type="ECO:0000313" key="2">
    <source>
        <dbReference type="EMBL" id="PRQ04917.1"/>
    </source>
</evidence>
<evidence type="ECO:0000313" key="3">
    <source>
        <dbReference type="Proteomes" id="UP000238823"/>
    </source>
</evidence>
<dbReference type="Proteomes" id="UP000238823">
    <property type="component" value="Unassembled WGS sequence"/>
</dbReference>